<dbReference type="GO" id="GO:0009325">
    <property type="term" value="C:nitrate reductase complex"/>
    <property type="evidence" value="ECO:0007669"/>
    <property type="project" value="InterPro"/>
</dbReference>
<evidence type="ECO:0000259" key="15">
    <source>
        <dbReference type="Pfam" id="PF02665"/>
    </source>
</evidence>
<dbReference type="PANTHER" id="PTHR30598">
    <property type="entry name" value="NITRATE REDUCTASE PRIVATE CHAPERONE, REDOX ENZYME MATURATION PROTEIN REMP FAMILY"/>
    <property type="match status" value="1"/>
</dbReference>
<feature type="transmembrane region" description="Helical" evidence="14">
    <location>
        <begin position="88"/>
        <end position="109"/>
    </location>
</feature>
<evidence type="ECO:0000256" key="7">
    <source>
        <dbReference type="ARBA" id="ARBA00022982"/>
    </source>
</evidence>
<evidence type="ECO:0000256" key="14">
    <source>
        <dbReference type="SAM" id="Phobius"/>
    </source>
</evidence>
<evidence type="ECO:0000256" key="10">
    <source>
        <dbReference type="ARBA" id="ARBA00023004"/>
    </source>
</evidence>
<dbReference type="InterPro" id="IPR003816">
    <property type="entry name" value="Nitrate_red_gam"/>
</dbReference>
<keyword evidence="12 14" id="KW-0472">Membrane</keyword>
<keyword evidence="3" id="KW-1003">Cell membrane</keyword>
<evidence type="ECO:0000256" key="2">
    <source>
        <dbReference type="ARBA" id="ARBA00022448"/>
    </source>
</evidence>
<dbReference type="GO" id="GO:0005886">
    <property type="term" value="C:plasma membrane"/>
    <property type="evidence" value="ECO:0007669"/>
    <property type="project" value="UniProtKB-SubCell"/>
</dbReference>
<keyword evidence="9" id="KW-0560">Oxidoreductase</keyword>
<organism evidence="16 17">
    <name type="scientific">Terrihalobacillus insolitus</name>
    <dbReference type="NCBI Taxonomy" id="2950438"/>
    <lineage>
        <taxon>Bacteria</taxon>
        <taxon>Bacillati</taxon>
        <taxon>Bacillota</taxon>
        <taxon>Bacilli</taxon>
        <taxon>Bacillales</taxon>
        <taxon>Bacillaceae</taxon>
        <taxon>Terrihalobacillus</taxon>
    </lineage>
</organism>
<evidence type="ECO:0000256" key="12">
    <source>
        <dbReference type="ARBA" id="ARBA00023136"/>
    </source>
</evidence>
<feature type="domain" description="NarG-like" evidence="15">
    <location>
        <begin position="3"/>
        <end position="223"/>
    </location>
</feature>
<evidence type="ECO:0000313" key="17">
    <source>
        <dbReference type="Proteomes" id="UP001145050"/>
    </source>
</evidence>
<keyword evidence="4 13" id="KW-0349">Heme</keyword>
<comment type="caution">
    <text evidence="16">The sequence shown here is derived from an EMBL/GenBank/DDBJ whole genome shotgun (WGS) entry which is preliminary data.</text>
</comment>
<feature type="binding site" description="axial binding residue" evidence="13">
    <location>
        <position position="204"/>
    </location>
    <ligand>
        <name>heme b</name>
        <dbReference type="ChEBI" id="CHEBI:60344"/>
        <label>1</label>
    </ligand>
    <ligandPart>
        <name>Fe</name>
        <dbReference type="ChEBI" id="CHEBI:18248"/>
    </ligandPart>
</feature>
<reference evidence="16" key="1">
    <citation type="submission" date="2022-06" db="EMBL/GenBank/DDBJ databases">
        <title>Aquibacillus sp. a new bacterium isolated from soil saline samples.</title>
        <authorList>
            <person name="Galisteo C."/>
            <person name="De La Haba R."/>
            <person name="Sanchez-Porro C."/>
            <person name="Ventosa A."/>
        </authorList>
    </citation>
    <scope>NUCLEOTIDE SEQUENCE</scope>
    <source>
        <strain evidence="16">3ASR75-11</strain>
    </source>
</reference>
<dbReference type="EMBL" id="JAMQKB010000042">
    <property type="protein sequence ID" value="MDC3426312.1"/>
    <property type="molecule type" value="Genomic_DNA"/>
</dbReference>
<feature type="transmembrane region" description="Helical" evidence="14">
    <location>
        <begin position="6"/>
        <end position="24"/>
    </location>
</feature>
<feature type="transmembrane region" description="Helical" evidence="14">
    <location>
        <begin position="121"/>
        <end position="142"/>
    </location>
</feature>
<comment type="subcellular location">
    <subcellularLocation>
        <location evidence="1">Cell membrane</location>
        <topology evidence="1">Multi-pass membrane protein</topology>
    </subcellularLocation>
</comment>
<feature type="transmembrane region" description="Helical" evidence="14">
    <location>
        <begin position="51"/>
        <end position="76"/>
    </location>
</feature>
<dbReference type="PANTHER" id="PTHR30598:SF3">
    <property type="entry name" value="RESPIRATORY NITRATE REDUCTASE 1 GAMMA CHAIN"/>
    <property type="match status" value="1"/>
</dbReference>
<dbReference type="GO" id="GO:0008940">
    <property type="term" value="F:nitrate reductase activity"/>
    <property type="evidence" value="ECO:0007669"/>
    <property type="project" value="InterPro"/>
</dbReference>
<evidence type="ECO:0000256" key="11">
    <source>
        <dbReference type="ARBA" id="ARBA00023063"/>
    </source>
</evidence>
<keyword evidence="8 14" id="KW-1133">Transmembrane helix</keyword>
<name>A0A9X3WUU1_9BACI</name>
<dbReference type="GO" id="GO:0009055">
    <property type="term" value="F:electron transfer activity"/>
    <property type="evidence" value="ECO:0007669"/>
    <property type="project" value="TreeGrafter"/>
</dbReference>
<dbReference type="Proteomes" id="UP001145050">
    <property type="component" value="Unassembled WGS sequence"/>
</dbReference>
<evidence type="ECO:0000313" key="16">
    <source>
        <dbReference type="EMBL" id="MDC3426312.1"/>
    </source>
</evidence>
<dbReference type="Gene3D" id="1.20.950.20">
    <property type="entry name" value="Transmembrane di-heme cytochromes, Chain C"/>
    <property type="match status" value="1"/>
</dbReference>
<proteinExistence type="predicted"/>
<keyword evidence="11" id="KW-0534">Nitrate assimilation</keyword>
<feature type="binding site" description="axial binding residue" evidence="13">
    <location>
        <position position="54"/>
    </location>
    <ligand>
        <name>heme b</name>
        <dbReference type="ChEBI" id="CHEBI:60344"/>
        <label>1</label>
    </ligand>
    <ligandPart>
        <name>Fe</name>
        <dbReference type="ChEBI" id="CHEBI:18248"/>
    </ligandPart>
</feature>
<evidence type="ECO:0000256" key="9">
    <source>
        <dbReference type="ARBA" id="ARBA00023002"/>
    </source>
</evidence>
<dbReference type="GO" id="GO:0019645">
    <property type="term" value="P:anaerobic electron transport chain"/>
    <property type="evidence" value="ECO:0007669"/>
    <property type="project" value="TreeGrafter"/>
</dbReference>
<keyword evidence="2" id="KW-0813">Transport</keyword>
<evidence type="ECO:0000256" key="3">
    <source>
        <dbReference type="ARBA" id="ARBA00022475"/>
    </source>
</evidence>
<dbReference type="GO" id="GO:0046872">
    <property type="term" value="F:metal ion binding"/>
    <property type="evidence" value="ECO:0007669"/>
    <property type="project" value="UniProtKB-KW"/>
</dbReference>
<accession>A0A9X3WUU1</accession>
<dbReference type="Pfam" id="PF02665">
    <property type="entry name" value="Nitrate_red_gam"/>
    <property type="match status" value="1"/>
</dbReference>
<evidence type="ECO:0000256" key="6">
    <source>
        <dbReference type="ARBA" id="ARBA00022723"/>
    </source>
</evidence>
<keyword evidence="7" id="KW-0249">Electron transport</keyword>
<protein>
    <submittedName>
        <fullName evidence="16">Respiratory nitrate reductase subunit gamma</fullName>
    </submittedName>
</protein>
<feature type="transmembrane region" description="Helical" evidence="14">
    <location>
        <begin position="185"/>
        <end position="213"/>
    </location>
</feature>
<keyword evidence="17" id="KW-1185">Reference proteome</keyword>
<keyword evidence="6" id="KW-0479">Metal-binding</keyword>
<dbReference type="InterPro" id="IPR051936">
    <property type="entry name" value="Heme-iron_electron_transfer"/>
</dbReference>
<sequence>MADQFWWVIFPYLVMTIFIFGHLYRFQTGEFGWTAKSSEFLEKKRLKWGSWLFHIGVIFVFFGHVAGLLIPVKVYYALGVSDEFYHTMAVWGGGIAGLMAVVGIFLLLIRRFSVKRVRATSSLGDFIAIILLTITIVAGLVATGTNTVADSGFDYRTTINPWVRGLLIFKPDAAFMETVPLPFKIHMVSAFALFGIWPFTRLVHVFSLPLLYLRRSYVLYRKRIKTAGAHK</sequence>
<evidence type="ECO:0000256" key="13">
    <source>
        <dbReference type="PIRSR" id="PIRSR603816-1"/>
    </source>
</evidence>
<dbReference type="SUPFAM" id="SSF103501">
    <property type="entry name" value="Respiratory nitrate reductase 1 gamma chain"/>
    <property type="match status" value="1"/>
</dbReference>
<dbReference type="InterPro" id="IPR023234">
    <property type="entry name" value="NarG-like_domain"/>
</dbReference>
<feature type="binding site" description="axial binding residue" evidence="13">
    <location>
        <position position="186"/>
    </location>
    <ligand>
        <name>heme b</name>
        <dbReference type="ChEBI" id="CHEBI:60344"/>
        <label>1</label>
    </ligand>
    <ligandPart>
        <name>Fe</name>
        <dbReference type="ChEBI" id="CHEBI:18248"/>
    </ligandPart>
</feature>
<keyword evidence="5 14" id="KW-0812">Transmembrane</keyword>
<keyword evidence="10 13" id="KW-0408">Iron</keyword>
<dbReference type="GO" id="GO:0042128">
    <property type="term" value="P:nitrate assimilation"/>
    <property type="evidence" value="ECO:0007669"/>
    <property type="project" value="UniProtKB-KW"/>
</dbReference>
<evidence type="ECO:0000256" key="8">
    <source>
        <dbReference type="ARBA" id="ARBA00022989"/>
    </source>
</evidence>
<gene>
    <name evidence="16" type="primary">narI</name>
    <name evidence="16" type="ORF">NC797_17665</name>
</gene>
<evidence type="ECO:0000256" key="1">
    <source>
        <dbReference type="ARBA" id="ARBA00004651"/>
    </source>
</evidence>
<dbReference type="FunFam" id="1.20.950.20:FF:000001">
    <property type="entry name" value="Respiratory nitrate reductase subunit gamma"/>
    <property type="match status" value="1"/>
</dbReference>
<dbReference type="NCBIfam" id="TIGR00351">
    <property type="entry name" value="narI"/>
    <property type="match status" value="1"/>
</dbReference>
<dbReference type="AlphaFoldDB" id="A0A9X3WUU1"/>
<feature type="binding site" description="axial binding residue" evidence="13">
    <location>
        <position position="64"/>
    </location>
    <ligand>
        <name>heme b</name>
        <dbReference type="ChEBI" id="CHEBI:60344"/>
        <label>1</label>
    </ligand>
    <ligandPart>
        <name>Fe</name>
        <dbReference type="ChEBI" id="CHEBI:18248"/>
    </ligandPart>
</feature>
<dbReference type="RefSeq" id="WP_272438141.1">
    <property type="nucleotide sequence ID" value="NZ_JAMQKB010000042.1"/>
</dbReference>
<evidence type="ECO:0000256" key="4">
    <source>
        <dbReference type="ARBA" id="ARBA00022617"/>
    </source>
</evidence>
<dbReference type="InterPro" id="IPR036197">
    <property type="entry name" value="NarG-like_sf"/>
</dbReference>
<dbReference type="GO" id="GO:0020037">
    <property type="term" value="F:heme binding"/>
    <property type="evidence" value="ECO:0007669"/>
    <property type="project" value="TreeGrafter"/>
</dbReference>
<evidence type="ECO:0000256" key="5">
    <source>
        <dbReference type="ARBA" id="ARBA00022692"/>
    </source>
</evidence>